<proteinExistence type="predicted"/>
<evidence type="ECO:0000313" key="2">
    <source>
        <dbReference type="Proteomes" id="UP000789901"/>
    </source>
</evidence>
<comment type="caution">
    <text evidence="1">The sequence shown here is derived from an EMBL/GenBank/DDBJ whole genome shotgun (WGS) entry which is preliminary data.</text>
</comment>
<accession>A0ABN7V084</accession>
<evidence type="ECO:0000313" key="1">
    <source>
        <dbReference type="EMBL" id="CAG8711770.1"/>
    </source>
</evidence>
<sequence length="52" mass="5989">MYEEMAPLTNEASSVTGRNELIQFILTWPILVSNRVNLVFSPLAMDFKILKF</sequence>
<organism evidence="1 2">
    <name type="scientific">Gigaspora margarita</name>
    <dbReference type="NCBI Taxonomy" id="4874"/>
    <lineage>
        <taxon>Eukaryota</taxon>
        <taxon>Fungi</taxon>
        <taxon>Fungi incertae sedis</taxon>
        <taxon>Mucoromycota</taxon>
        <taxon>Glomeromycotina</taxon>
        <taxon>Glomeromycetes</taxon>
        <taxon>Diversisporales</taxon>
        <taxon>Gigasporaceae</taxon>
        <taxon>Gigaspora</taxon>
    </lineage>
</organism>
<keyword evidence="2" id="KW-1185">Reference proteome</keyword>
<name>A0ABN7V084_GIGMA</name>
<dbReference type="Proteomes" id="UP000789901">
    <property type="component" value="Unassembled WGS sequence"/>
</dbReference>
<protein>
    <submittedName>
        <fullName evidence="1">24528_t:CDS:1</fullName>
    </submittedName>
</protein>
<gene>
    <name evidence="1" type="ORF">GMARGA_LOCUS12801</name>
</gene>
<dbReference type="EMBL" id="CAJVQB010007949">
    <property type="protein sequence ID" value="CAG8711770.1"/>
    <property type="molecule type" value="Genomic_DNA"/>
</dbReference>
<reference evidence="1 2" key="1">
    <citation type="submission" date="2021-06" db="EMBL/GenBank/DDBJ databases">
        <authorList>
            <person name="Kallberg Y."/>
            <person name="Tangrot J."/>
            <person name="Rosling A."/>
        </authorList>
    </citation>
    <scope>NUCLEOTIDE SEQUENCE [LARGE SCALE GENOMIC DNA]</scope>
    <source>
        <strain evidence="1 2">120-4 pot B 10/14</strain>
    </source>
</reference>